<reference evidence="3 4" key="1">
    <citation type="submission" date="2014-02" db="EMBL/GenBank/DDBJ databases">
        <title>Transposable element dynamics among asymbiotic and ectomycorrhizal Amanita fungi.</title>
        <authorList>
            <consortium name="DOE Joint Genome Institute"/>
            <person name="Hess J."/>
            <person name="Skrede I."/>
            <person name="Wolfe B."/>
            <person name="LaButti K."/>
            <person name="Ohm R.A."/>
            <person name="Grigoriev I.V."/>
            <person name="Pringle A."/>
        </authorList>
    </citation>
    <scope>NUCLEOTIDE SEQUENCE [LARGE SCALE GENOMIC DNA]</scope>
    <source>
        <strain evidence="3 4">SKay4041</strain>
    </source>
</reference>
<evidence type="ECO:0000313" key="4">
    <source>
        <dbReference type="Proteomes" id="UP000242287"/>
    </source>
</evidence>
<accession>A0A2A9NGR9</accession>
<name>A0A2A9NGR9_9AGAR</name>
<feature type="chain" id="PRO_5012111849" evidence="2">
    <location>
        <begin position="24"/>
        <end position="210"/>
    </location>
</feature>
<sequence>MHVISIASTLTLASSFAMGIVNAAMPAVGKLSLCSVPIYILNDLLSTFQDINFNPPQLEPKPQYALEHKVHDHSGLQGTEAKIKVLTRKRRRQNAGRQNAGRQNAGRQKRVDPESVYSELCLFGTTVLTLSSVPPCYYHYFCPYLLCFICDSCTPANSHHGWITAAECRDRSQRFFSRGFLIDYNDCRLPEDVVNDSTWDQARIRPCYYR</sequence>
<gene>
    <name evidence="3" type="ORF">AMATHDRAFT_50638</name>
</gene>
<organism evidence="3 4">
    <name type="scientific">Amanita thiersii Skay4041</name>
    <dbReference type="NCBI Taxonomy" id="703135"/>
    <lineage>
        <taxon>Eukaryota</taxon>
        <taxon>Fungi</taxon>
        <taxon>Dikarya</taxon>
        <taxon>Basidiomycota</taxon>
        <taxon>Agaricomycotina</taxon>
        <taxon>Agaricomycetes</taxon>
        <taxon>Agaricomycetidae</taxon>
        <taxon>Agaricales</taxon>
        <taxon>Pluteineae</taxon>
        <taxon>Amanitaceae</taxon>
        <taxon>Amanita</taxon>
    </lineage>
</organism>
<evidence type="ECO:0000256" key="2">
    <source>
        <dbReference type="SAM" id="SignalP"/>
    </source>
</evidence>
<dbReference type="Proteomes" id="UP000242287">
    <property type="component" value="Unassembled WGS sequence"/>
</dbReference>
<keyword evidence="2" id="KW-0732">Signal</keyword>
<feature type="signal peptide" evidence="2">
    <location>
        <begin position="1"/>
        <end position="23"/>
    </location>
</feature>
<dbReference type="AlphaFoldDB" id="A0A2A9NGR9"/>
<protein>
    <submittedName>
        <fullName evidence="3">Uncharacterized protein</fullName>
    </submittedName>
</protein>
<keyword evidence="4" id="KW-1185">Reference proteome</keyword>
<evidence type="ECO:0000256" key="1">
    <source>
        <dbReference type="SAM" id="MobiDB-lite"/>
    </source>
</evidence>
<dbReference type="EMBL" id="KZ302144">
    <property type="protein sequence ID" value="PFH46966.1"/>
    <property type="molecule type" value="Genomic_DNA"/>
</dbReference>
<proteinExistence type="predicted"/>
<feature type="compositionally biased region" description="Polar residues" evidence="1">
    <location>
        <begin position="95"/>
        <end position="106"/>
    </location>
</feature>
<feature type="region of interest" description="Disordered" evidence="1">
    <location>
        <begin position="89"/>
        <end position="111"/>
    </location>
</feature>
<evidence type="ECO:0000313" key="3">
    <source>
        <dbReference type="EMBL" id="PFH46966.1"/>
    </source>
</evidence>